<dbReference type="GO" id="GO:0005886">
    <property type="term" value="C:plasma membrane"/>
    <property type="evidence" value="ECO:0007669"/>
    <property type="project" value="UniProtKB-SubCell"/>
</dbReference>
<dbReference type="AlphaFoldDB" id="A0A2K9C8T9"/>
<organism evidence="7 8">
    <name type="scientific">Mesoplasma syrphidae</name>
    <dbReference type="NCBI Taxonomy" id="225999"/>
    <lineage>
        <taxon>Bacteria</taxon>
        <taxon>Bacillati</taxon>
        <taxon>Mycoplasmatota</taxon>
        <taxon>Mollicutes</taxon>
        <taxon>Entomoplasmatales</taxon>
        <taxon>Entomoplasmataceae</taxon>
        <taxon>Mesoplasma</taxon>
    </lineage>
</organism>
<dbReference type="RefSeq" id="WP_027048628.1">
    <property type="nucleotide sequence ID" value="NZ_CP025257.1"/>
</dbReference>
<keyword evidence="2" id="KW-1003">Cell membrane</keyword>
<evidence type="ECO:0000259" key="6">
    <source>
        <dbReference type="Pfam" id="PF02608"/>
    </source>
</evidence>
<evidence type="ECO:0000256" key="3">
    <source>
        <dbReference type="ARBA" id="ARBA00022729"/>
    </source>
</evidence>
<evidence type="ECO:0000256" key="1">
    <source>
        <dbReference type="ARBA" id="ARBA00004236"/>
    </source>
</evidence>
<dbReference type="InterPro" id="IPR003760">
    <property type="entry name" value="PnrA-like"/>
</dbReference>
<dbReference type="OrthoDB" id="9769871at2"/>
<protein>
    <submittedName>
        <fullName evidence="7">BMP family ABC transporter substrate-binding protein</fullName>
    </submittedName>
</protein>
<dbReference type="PROSITE" id="PS51257">
    <property type="entry name" value="PROKAR_LIPOPROTEIN"/>
    <property type="match status" value="1"/>
</dbReference>
<dbReference type="Pfam" id="PF02608">
    <property type="entry name" value="Bmp"/>
    <property type="match status" value="1"/>
</dbReference>
<evidence type="ECO:0000256" key="2">
    <source>
        <dbReference type="ARBA" id="ARBA00022475"/>
    </source>
</evidence>
<comment type="subcellular location">
    <subcellularLocation>
        <location evidence="1">Cell membrane</location>
    </subcellularLocation>
</comment>
<evidence type="ECO:0000313" key="7">
    <source>
        <dbReference type="EMBL" id="AUF83435.1"/>
    </source>
</evidence>
<proteinExistence type="predicted"/>
<name>A0A2K9C8T9_9MOLU</name>
<evidence type="ECO:0000313" key="8">
    <source>
        <dbReference type="Proteomes" id="UP000233419"/>
    </source>
</evidence>
<feature type="domain" description="ABC transporter substrate-binding protein PnrA-like" evidence="6">
    <location>
        <begin position="39"/>
        <end position="216"/>
    </location>
</feature>
<dbReference type="PANTHER" id="PTHR34296:SF2">
    <property type="entry name" value="ABC TRANSPORTER GUANOSINE-BINDING PROTEIN NUPN"/>
    <property type="match status" value="1"/>
</dbReference>
<reference evidence="7 8" key="1">
    <citation type="submission" date="2017-12" db="EMBL/GenBank/DDBJ databases">
        <title>Mesoplasma syrphidae YJS, Complete Genome.</title>
        <authorList>
            <person name="Knight T.F."/>
            <person name="Citino T."/>
            <person name="Rubinstein R."/>
            <person name="Neuschaefer Z."/>
        </authorList>
    </citation>
    <scope>NUCLEOTIDE SEQUENCE [LARGE SCALE GENOMIC DNA]</scope>
    <source>
        <strain evidence="7 8">YJS</strain>
    </source>
</reference>
<gene>
    <name evidence="7" type="ORF">CXP39_01285</name>
</gene>
<evidence type="ECO:0000256" key="5">
    <source>
        <dbReference type="ARBA" id="ARBA00023288"/>
    </source>
</evidence>
<dbReference type="EMBL" id="CP025257">
    <property type="protein sequence ID" value="AUF83435.1"/>
    <property type="molecule type" value="Genomic_DNA"/>
</dbReference>
<accession>A0A2K9C8T9</accession>
<keyword evidence="4" id="KW-0472">Membrane</keyword>
<dbReference type="KEGG" id="msyr:CXP39_01285"/>
<dbReference type="InterPro" id="IPR050957">
    <property type="entry name" value="BMP_lipoprotein"/>
</dbReference>
<dbReference type="Proteomes" id="UP000233419">
    <property type="component" value="Chromosome"/>
</dbReference>
<keyword evidence="8" id="KW-1185">Reference proteome</keyword>
<dbReference type="Gene3D" id="3.40.50.2300">
    <property type="match status" value="2"/>
</dbReference>
<keyword evidence="5" id="KW-0449">Lipoprotein</keyword>
<keyword evidence="3" id="KW-0732">Signal</keyword>
<dbReference type="PANTHER" id="PTHR34296">
    <property type="entry name" value="TRANSCRIPTIONAL ACTIVATOR PROTEIN MED"/>
    <property type="match status" value="1"/>
</dbReference>
<evidence type="ECO:0000256" key="4">
    <source>
        <dbReference type="ARBA" id="ARBA00023136"/>
    </source>
</evidence>
<sequence>MRKFTISMQAVLLGSIVSTSVVSCIKPKYAHGPAGQRVLLVTDGGNLKDKSFNESSHNAIIKYANEIDQWNNTKGLSYNAEPNYVEATDHNASAFISGYKMASFKGADAMVLAGFMHAGTIETASKLMKDKTVILADGVADYSNGKNQNVISISFNSELAGFAAAYDAAIWANQNLDKVDHHNKGVIAIGTFGGMSSKYSVDNYLWGLMLGIEVFNRIHQSDIEAKLYKKVVLANNYINNKYADVKDTKVMGPNDSRWFTQSFALGGATRSGILNRLIEHQKADVIFPVAGPQILDVMSYSNTKYLPYIIGVDTDQVNSFPGYKNRFINSAVKHLPNAISDELKRSRSLKTAQTKTGATIKVNQIDIDNLQDFPADDGTVAKTRASWSVSSFGGANLSQKTYIKISEIPDKDANYTPIKLLSETIKDEFARTGSETSQYLDGSTIAKATEAIFKLPNYQKYIHKITENGFE</sequence>